<name>A0A0U1NMW2_9RHOB</name>
<dbReference type="Proteomes" id="UP000048949">
    <property type="component" value="Unassembled WGS sequence"/>
</dbReference>
<evidence type="ECO:0000256" key="2">
    <source>
        <dbReference type="ARBA" id="ARBA00004765"/>
    </source>
</evidence>
<feature type="domain" description="Phospholipid/glycerol acyltransferase" evidence="6">
    <location>
        <begin position="148"/>
        <end position="271"/>
    </location>
</feature>
<evidence type="ECO:0000256" key="5">
    <source>
        <dbReference type="ARBA" id="ARBA00048427"/>
    </source>
</evidence>
<keyword evidence="7" id="KW-0012">Acyltransferase</keyword>
<dbReference type="GO" id="GO:0016024">
    <property type="term" value="P:CDP-diacylglycerol biosynthetic process"/>
    <property type="evidence" value="ECO:0007669"/>
    <property type="project" value="UniProtKB-UniPathway"/>
</dbReference>
<keyword evidence="7" id="KW-0808">Transferase</keyword>
<dbReference type="OrthoDB" id="335193at2"/>
<dbReference type="InterPro" id="IPR022284">
    <property type="entry name" value="GPAT/DHAPAT"/>
</dbReference>
<proteinExistence type="predicted"/>
<reference evidence="7 8" key="1">
    <citation type="submission" date="2015-04" db="EMBL/GenBank/DDBJ databases">
        <authorList>
            <person name="Syromyatnikov M.Y."/>
            <person name="Popov V.N."/>
        </authorList>
    </citation>
    <scope>NUCLEOTIDE SEQUENCE [LARGE SCALE GENOMIC DNA]</scope>
    <source>
        <strain evidence="7 8">CECT 5292</strain>
    </source>
</reference>
<protein>
    <recommendedName>
        <fullName evidence="4">Glycerol-3-phosphate acyltransferase</fullName>
        <ecNumber evidence="3">2.3.1.15</ecNumber>
    </recommendedName>
</protein>
<evidence type="ECO:0000313" key="8">
    <source>
        <dbReference type="Proteomes" id="UP000048949"/>
    </source>
</evidence>
<comment type="pathway">
    <text evidence="2">Phospholipid metabolism; CDP-diacylglycerol biosynthesis; CDP-diacylglycerol from sn-glycerol 3-phosphate: step 1/3.</text>
</comment>
<dbReference type="GO" id="GO:0012505">
    <property type="term" value="C:endomembrane system"/>
    <property type="evidence" value="ECO:0007669"/>
    <property type="project" value="UniProtKB-SubCell"/>
</dbReference>
<dbReference type="AlphaFoldDB" id="A0A0U1NMW2"/>
<comment type="subcellular location">
    <subcellularLocation>
        <location evidence="1">Endomembrane system</location>
        <topology evidence="1">Peripheral membrane protein</topology>
    </subcellularLocation>
</comment>
<dbReference type="SMART" id="SM00563">
    <property type="entry name" value="PlsC"/>
    <property type="match status" value="1"/>
</dbReference>
<dbReference type="Pfam" id="PF19277">
    <property type="entry name" value="GPAT_C"/>
    <property type="match status" value="1"/>
</dbReference>
<dbReference type="PANTHER" id="PTHR12563">
    <property type="entry name" value="GLYCEROL-3-PHOSPHATE ACYLTRANSFERASE"/>
    <property type="match status" value="1"/>
</dbReference>
<dbReference type="EC" id="2.3.1.15" evidence="3"/>
<sequence>MFETVALPAWVLVLIGIAAAISIGERLLFPSVRWFLRKRAERVVAKVNERLTRPIQPFKLARRADMIQRLTYDRDVLAAVSEYASEEGMPDEVALEMARRYAREIVPSFSATAYFGVGIRVARWLGNTLYHVRLGHVERAEIDQDATVVFIMNHRSNMDYMLVTYLAADASALSYAVGEWARVWPLSRLIRSMGAYFIRRRSRNALYRRVLARYVQMATENGVTQAVFPEGGLSLDGKVAAPKLGLLNYIIEGWTPESRDVVFVPVALNYDRILEDRILISAGQRGDRKFNARMSVVGGFILKHVWLRICRRAYKFGVASVSFGKPLSLREFATHHAELPRALGRELMMRIENVMPVLPIPVLSTVLLEATDGATRADLELAVTKYFAGLDDDTAHNVSCGDAASIVAEGLKVMTARRLITQTGTIVRVKDDQRHILEYYSNSIVHVQRRNVENAATAGL</sequence>
<keyword evidence="8" id="KW-1185">Reference proteome</keyword>
<dbReference type="InterPro" id="IPR002123">
    <property type="entry name" value="Plipid/glycerol_acylTrfase"/>
</dbReference>
<dbReference type="InterPro" id="IPR045520">
    <property type="entry name" value="GPAT/DHAPAT_C"/>
</dbReference>
<dbReference type="STRING" id="282199.GCA_001049735_01887"/>
<dbReference type="PANTHER" id="PTHR12563:SF17">
    <property type="entry name" value="DIHYDROXYACETONE PHOSPHATE ACYLTRANSFERASE"/>
    <property type="match status" value="1"/>
</dbReference>
<gene>
    <name evidence="7" type="primary">plsB</name>
    <name evidence="7" type="ORF">NIG5292_01888</name>
</gene>
<dbReference type="EMBL" id="CVQV01000009">
    <property type="protein sequence ID" value="CRK75833.1"/>
    <property type="molecule type" value="Genomic_DNA"/>
</dbReference>
<dbReference type="UniPathway" id="UPA00557">
    <property type="reaction ID" value="UER00612"/>
</dbReference>
<evidence type="ECO:0000256" key="1">
    <source>
        <dbReference type="ARBA" id="ARBA00004184"/>
    </source>
</evidence>
<dbReference type="SUPFAM" id="SSF69593">
    <property type="entry name" value="Glycerol-3-phosphate (1)-acyltransferase"/>
    <property type="match status" value="1"/>
</dbReference>
<dbReference type="GO" id="GO:0004366">
    <property type="term" value="F:glycerol-3-phosphate O-acyltransferase activity"/>
    <property type="evidence" value="ECO:0007669"/>
    <property type="project" value="UniProtKB-EC"/>
</dbReference>
<evidence type="ECO:0000256" key="4">
    <source>
        <dbReference type="ARBA" id="ARBA00013432"/>
    </source>
</evidence>
<evidence type="ECO:0000256" key="3">
    <source>
        <dbReference type="ARBA" id="ARBA00013113"/>
    </source>
</evidence>
<dbReference type="RefSeq" id="WP_048599249.1">
    <property type="nucleotide sequence ID" value="NZ_CBFHGK010000004.1"/>
</dbReference>
<accession>A0A0U1NMW2</accession>
<evidence type="ECO:0000259" key="6">
    <source>
        <dbReference type="SMART" id="SM00563"/>
    </source>
</evidence>
<organism evidence="7 8">
    <name type="scientific">Nereida ignava</name>
    <dbReference type="NCBI Taxonomy" id="282199"/>
    <lineage>
        <taxon>Bacteria</taxon>
        <taxon>Pseudomonadati</taxon>
        <taxon>Pseudomonadota</taxon>
        <taxon>Alphaproteobacteria</taxon>
        <taxon>Rhodobacterales</taxon>
        <taxon>Roseobacteraceae</taxon>
        <taxon>Nereida</taxon>
    </lineage>
</organism>
<evidence type="ECO:0000313" key="7">
    <source>
        <dbReference type="EMBL" id="CRK75833.1"/>
    </source>
</evidence>
<dbReference type="Pfam" id="PF01553">
    <property type="entry name" value="Acyltransferase"/>
    <property type="match status" value="1"/>
</dbReference>
<comment type="catalytic activity">
    <reaction evidence="5">
        <text>sn-glycerol 3-phosphate + an acyl-CoA = a 1-acyl-sn-glycero-3-phosphate + CoA</text>
        <dbReference type="Rhea" id="RHEA:15325"/>
        <dbReference type="ChEBI" id="CHEBI:57287"/>
        <dbReference type="ChEBI" id="CHEBI:57597"/>
        <dbReference type="ChEBI" id="CHEBI:57970"/>
        <dbReference type="ChEBI" id="CHEBI:58342"/>
        <dbReference type="EC" id="2.3.1.15"/>
    </reaction>
</comment>